<gene>
    <name evidence="7" type="ORF">NMOB1V02_LOCUS2772</name>
</gene>
<dbReference type="GO" id="GO:0016020">
    <property type="term" value="C:membrane"/>
    <property type="evidence" value="ECO:0007669"/>
    <property type="project" value="UniProtKB-SubCell"/>
</dbReference>
<feature type="transmembrane region" description="Helical" evidence="5">
    <location>
        <begin position="222"/>
        <end position="242"/>
    </location>
</feature>
<dbReference type="OrthoDB" id="417037at2759"/>
<name>A0A7R9GA96_9CRUS</name>
<feature type="transmembrane region" description="Helical" evidence="5">
    <location>
        <begin position="524"/>
        <end position="545"/>
    </location>
</feature>
<dbReference type="Proteomes" id="UP000678499">
    <property type="component" value="Unassembled WGS sequence"/>
</dbReference>
<dbReference type="Pfam" id="PF03151">
    <property type="entry name" value="TPT"/>
    <property type="match status" value="2"/>
</dbReference>
<dbReference type="InterPro" id="IPR050186">
    <property type="entry name" value="TPT_transporter"/>
</dbReference>
<feature type="transmembrane region" description="Helical" evidence="5">
    <location>
        <begin position="462"/>
        <end position="482"/>
    </location>
</feature>
<feature type="transmembrane region" description="Helical" evidence="5">
    <location>
        <begin position="607"/>
        <end position="624"/>
    </location>
</feature>
<feature type="transmembrane region" description="Helical" evidence="5">
    <location>
        <begin position="728"/>
        <end position="749"/>
    </location>
</feature>
<keyword evidence="2 5" id="KW-0812">Transmembrane</keyword>
<feature type="transmembrane region" description="Helical" evidence="5">
    <location>
        <begin position="74"/>
        <end position="91"/>
    </location>
</feature>
<feature type="transmembrane region" description="Helical" evidence="5">
    <location>
        <begin position="636"/>
        <end position="654"/>
    </location>
</feature>
<feature type="transmembrane region" description="Helical" evidence="5">
    <location>
        <begin position="583"/>
        <end position="601"/>
    </location>
</feature>
<feature type="transmembrane region" description="Helical" evidence="5">
    <location>
        <begin position="702"/>
        <end position="722"/>
    </location>
</feature>
<feature type="transmembrane region" description="Helical" evidence="5">
    <location>
        <begin position="127"/>
        <end position="145"/>
    </location>
</feature>
<feature type="transmembrane region" description="Helical" evidence="5">
    <location>
        <begin position="12"/>
        <end position="30"/>
    </location>
</feature>
<dbReference type="PANTHER" id="PTHR11132">
    <property type="entry name" value="SOLUTE CARRIER FAMILY 35"/>
    <property type="match status" value="1"/>
</dbReference>
<comment type="subcellular location">
    <subcellularLocation>
        <location evidence="1">Membrane</location>
        <topology evidence="1">Multi-pass membrane protein</topology>
    </subcellularLocation>
</comment>
<feature type="domain" description="Sugar phosphate transporter" evidence="6">
    <location>
        <begin position="471"/>
        <end position="747"/>
    </location>
</feature>
<dbReference type="EMBL" id="CAJPEX010000330">
    <property type="protein sequence ID" value="CAG0915114.1"/>
    <property type="molecule type" value="Genomic_DNA"/>
</dbReference>
<dbReference type="AlphaFoldDB" id="A0A7R9GA96"/>
<evidence type="ECO:0000259" key="6">
    <source>
        <dbReference type="Pfam" id="PF03151"/>
    </source>
</evidence>
<dbReference type="EMBL" id="OA882367">
    <property type="protein sequence ID" value="CAD7274962.1"/>
    <property type="molecule type" value="Genomic_DNA"/>
</dbReference>
<accession>A0A7R9GA96</accession>
<evidence type="ECO:0000256" key="5">
    <source>
        <dbReference type="SAM" id="Phobius"/>
    </source>
</evidence>
<keyword evidence="4 5" id="KW-0472">Membrane</keyword>
<feature type="transmembrane region" description="Helical" evidence="5">
    <location>
        <begin position="42"/>
        <end position="62"/>
    </location>
</feature>
<evidence type="ECO:0000256" key="4">
    <source>
        <dbReference type="ARBA" id="ARBA00023136"/>
    </source>
</evidence>
<evidence type="ECO:0000256" key="3">
    <source>
        <dbReference type="ARBA" id="ARBA00022989"/>
    </source>
</evidence>
<feature type="transmembrane region" description="Helical" evidence="5">
    <location>
        <begin position="551"/>
        <end position="571"/>
    </location>
</feature>
<feature type="domain" description="Sugar phosphate transporter" evidence="6">
    <location>
        <begin position="18"/>
        <end position="286"/>
    </location>
</feature>
<evidence type="ECO:0000313" key="8">
    <source>
        <dbReference type="Proteomes" id="UP000678499"/>
    </source>
</evidence>
<keyword evidence="3 5" id="KW-1133">Transmembrane helix</keyword>
<dbReference type="InterPro" id="IPR004853">
    <property type="entry name" value="Sugar_P_trans_dom"/>
</dbReference>
<feature type="transmembrane region" description="Helical" evidence="5">
    <location>
        <begin position="183"/>
        <end position="202"/>
    </location>
</feature>
<feature type="transmembrane region" description="Helical" evidence="5">
    <location>
        <begin position="674"/>
        <end position="695"/>
    </location>
</feature>
<evidence type="ECO:0000256" key="2">
    <source>
        <dbReference type="ARBA" id="ARBA00022692"/>
    </source>
</evidence>
<feature type="transmembrane region" description="Helical" evidence="5">
    <location>
        <begin position="494"/>
        <end position="512"/>
    </location>
</feature>
<reference evidence="7" key="1">
    <citation type="submission" date="2020-11" db="EMBL/GenBank/DDBJ databases">
        <authorList>
            <person name="Tran Van P."/>
        </authorList>
    </citation>
    <scope>NUCLEOTIDE SEQUENCE</scope>
</reference>
<evidence type="ECO:0000256" key="1">
    <source>
        <dbReference type="ARBA" id="ARBA00004141"/>
    </source>
</evidence>
<protein>
    <recommendedName>
        <fullName evidence="6">Sugar phosphate transporter domain-containing protein</fullName>
    </recommendedName>
</protein>
<keyword evidence="8" id="KW-1185">Reference proteome</keyword>
<evidence type="ECO:0000313" key="7">
    <source>
        <dbReference type="EMBL" id="CAD7274962.1"/>
    </source>
</evidence>
<proteinExistence type="predicted"/>
<sequence>MEHTLYQRLGSAIFFALSSFLLVVVNKWILTSYAFPSLQCLALAQIMMTVMLLSGAKALRIVDYPPLGYETFRMMMPLPVIFVLNLLTGLGGTSRLSLPMFTVLRRFSILLTMLFEYVILKKVASPIIQFSVYVMIGGTMVAAMGDLSFDSWGYSFVLLNDLFTASQGVFTKQKLNSNYFGKYGVLYYNAFFTLIPTALYVYLSGEFDKALSFDGWENPLFFTLFLLSSVMGYTLMFATILCTQMNSPLTVTVVGCMKNIVTTYAGMFIGGDYIFSILNFIGLNIRVASRSSKAFPPFSSTAARVAATLEAVKAATTEKICRKGASSFDVAGSMLYSYVTFKPKNTPEKISPHRVIEKKPLLAEELTDLSETALLKKNFFNPDRNEEPKYGGKNSGATPDAFALHTDHNNRLEKGNHERFPYEINAGLYQRQMLDETAAHQHSISTQRGMDTLQEYTVFQKLGSAVFFAASSFLLVFVNKWILTSYSFPSMQCLAYSQAFLTVVVLGVAKIFRIVHFPNPHWKTYMKLMPLPLIYVVNVLAGLYGTKRLSLPMFTVMRRFTILITMLLELVLLKKIPSIPTQLAVYIIVAGAVVAGLGDLAYDGMGYLFVLVNDVFSAAQTVLMRKNLDGNHLNKNGLLFHNCFFSLMVMSYFVHYTGDLDLGMSYNGWSDPMFVLLFLTSSLMGYVLMLSAALCTEVNSPLTLMVTGCMKNIVTTYVGMFVGGDYKFSVLNFTGLNLSVAGSIVYSYVTFKPSRRSTPLLLETKVSNESNATGNS</sequence>
<organism evidence="7">
    <name type="scientific">Notodromas monacha</name>
    <dbReference type="NCBI Taxonomy" id="399045"/>
    <lineage>
        <taxon>Eukaryota</taxon>
        <taxon>Metazoa</taxon>
        <taxon>Ecdysozoa</taxon>
        <taxon>Arthropoda</taxon>
        <taxon>Crustacea</taxon>
        <taxon>Oligostraca</taxon>
        <taxon>Ostracoda</taxon>
        <taxon>Podocopa</taxon>
        <taxon>Podocopida</taxon>
        <taxon>Cypridocopina</taxon>
        <taxon>Cypridoidea</taxon>
        <taxon>Cyprididae</taxon>
        <taxon>Notodromas</taxon>
    </lineage>
</organism>